<evidence type="ECO:0000313" key="6">
    <source>
        <dbReference type="EMBL" id="GLS21454.1"/>
    </source>
</evidence>
<dbReference type="SMART" id="SM00342">
    <property type="entry name" value="HTH_ARAC"/>
    <property type="match status" value="1"/>
</dbReference>
<proteinExistence type="predicted"/>
<feature type="domain" description="HTH araC/xylS-type" evidence="5">
    <location>
        <begin position="240"/>
        <end position="338"/>
    </location>
</feature>
<sequence length="341" mass="38616">MTNSAPAAAIDRAPLPREPRNIGDITPAPPQVLSTLPYDRSEHFSVWKARISSLSDVGLPDGKSLAEGFEVEYMNCNMAEVVFNSGYFGTQTFKCLPRRLRRPAINHWFLFHMRSGEAWFETGERRIHARPGAIFLISLDDDFRGRIRDYDGQLLILPREAFAAAVGDGLDRLSNILLSGSLIELLCDYLRDLETRVVRMSPDELGVAGRATVEMIATCVRPSLDRLEQTGASLESALSRRARIHIQKHLHELDLTPEHLANQLGISRSKLYRAFEDVGGVTGYIQRQRLHAAHAELASNTDKQVQEIAYRYGFNFASDFARAFRREFGYSPREARNRQRR</sequence>
<evidence type="ECO:0000259" key="5">
    <source>
        <dbReference type="PROSITE" id="PS01124"/>
    </source>
</evidence>
<comment type="caution">
    <text evidence="6">The sequence shown here is derived from an EMBL/GenBank/DDBJ whole genome shotgun (WGS) entry which is preliminary data.</text>
</comment>
<evidence type="ECO:0000256" key="2">
    <source>
        <dbReference type="ARBA" id="ARBA00023125"/>
    </source>
</evidence>
<dbReference type="PROSITE" id="PS00041">
    <property type="entry name" value="HTH_ARAC_FAMILY_1"/>
    <property type="match status" value="1"/>
</dbReference>
<dbReference type="PANTHER" id="PTHR46796">
    <property type="entry name" value="HTH-TYPE TRANSCRIPTIONAL ACTIVATOR RHAS-RELATED"/>
    <property type="match status" value="1"/>
</dbReference>
<keyword evidence="1" id="KW-0805">Transcription regulation</keyword>
<keyword evidence="2" id="KW-0238">DNA-binding</keyword>
<dbReference type="PRINTS" id="PR00032">
    <property type="entry name" value="HTHARAC"/>
</dbReference>
<reference evidence="7" key="1">
    <citation type="journal article" date="2019" name="Int. J. Syst. Evol. Microbiol.">
        <title>The Global Catalogue of Microorganisms (GCM) 10K type strain sequencing project: providing services to taxonomists for standard genome sequencing and annotation.</title>
        <authorList>
            <consortium name="The Broad Institute Genomics Platform"/>
            <consortium name="The Broad Institute Genome Sequencing Center for Infectious Disease"/>
            <person name="Wu L."/>
            <person name="Ma J."/>
        </authorList>
    </citation>
    <scope>NUCLEOTIDE SEQUENCE [LARGE SCALE GENOMIC DNA]</scope>
    <source>
        <strain evidence="7">NBRC 101365</strain>
    </source>
</reference>
<dbReference type="Gene3D" id="1.10.10.60">
    <property type="entry name" value="Homeodomain-like"/>
    <property type="match status" value="1"/>
</dbReference>
<dbReference type="InterPro" id="IPR018060">
    <property type="entry name" value="HTH_AraC"/>
</dbReference>
<dbReference type="InterPro" id="IPR020449">
    <property type="entry name" value="Tscrpt_reg_AraC-type_HTH"/>
</dbReference>
<organism evidence="6 7">
    <name type="scientific">Labrys miyagiensis</name>
    <dbReference type="NCBI Taxonomy" id="346912"/>
    <lineage>
        <taxon>Bacteria</taxon>
        <taxon>Pseudomonadati</taxon>
        <taxon>Pseudomonadota</taxon>
        <taxon>Alphaproteobacteria</taxon>
        <taxon>Hyphomicrobiales</taxon>
        <taxon>Xanthobacteraceae</taxon>
        <taxon>Labrys</taxon>
    </lineage>
</organism>
<dbReference type="EMBL" id="BSPC01000049">
    <property type="protein sequence ID" value="GLS21454.1"/>
    <property type="molecule type" value="Genomic_DNA"/>
</dbReference>
<dbReference type="SUPFAM" id="SSF46689">
    <property type="entry name" value="Homeodomain-like"/>
    <property type="match status" value="1"/>
</dbReference>
<keyword evidence="3" id="KW-0804">Transcription</keyword>
<keyword evidence="7" id="KW-1185">Reference proteome</keyword>
<feature type="region of interest" description="Disordered" evidence="4">
    <location>
        <begin position="1"/>
        <end position="25"/>
    </location>
</feature>
<dbReference type="Pfam" id="PF12833">
    <property type="entry name" value="HTH_18"/>
    <property type="match status" value="1"/>
</dbReference>
<dbReference type="InterPro" id="IPR018062">
    <property type="entry name" value="HTH_AraC-typ_CS"/>
</dbReference>
<dbReference type="InterPro" id="IPR050204">
    <property type="entry name" value="AraC_XylS_family_regulators"/>
</dbReference>
<evidence type="ECO:0000256" key="4">
    <source>
        <dbReference type="SAM" id="MobiDB-lite"/>
    </source>
</evidence>
<name>A0ABQ6CP07_9HYPH</name>
<dbReference type="PROSITE" id="PS01124">
    <property type="entry name" value="HTH_ARAC_FAMILY_2"/>
    <property type="match status" value="1"/>
</dbReference>
<dbReference type="PANTHER" id="PTHR46796:SF6">
    <property type="entry name" value="ARAC SUBFAMILY"/>
    <property type="match status" value="1"/>
</dbReference>
<dbReference type="InterPro" id="IPR009057">
    <property type="entry name" value="Homeodomain-like_sf"/>
</dbReference>
<gene>
    <name evidence="6" type="ORF">GCM10007874_44710</name>
</gene>
<evidence type="ECO:0000256" key="1">
    <source>
        <dbReference type="ARBA" id="ARBA00023015"/>
    </source>
</evidence>
<evidence type="ECO:0000313" key="7">
    <source>
        <dbReference type="Proteomes" id="UP001156882"/>
    </source>
</evidence>
<accession>A0ABQ6CP07</accession>
<dbReference type="Proteomes" id="UP001156882">
    <property type="component" value="Unassembled WGS sequence"/>
</dbReference>
<evidence type="ECO:0000256" key="3">
    <source>
        <dbReference type="ARBA" id="ARBA00023163"/>
    </source>
</evidence>
<protein>
    <submittedName>
        <fullName evidence="6">AraC family transcriptional regulator</fullName>
    </submittedName>
</protein>